<dbReference type="AlphaFoldDB" id="A0A1Q8YDD6"/>
<evidence type="ECO:0000313" key="2">
    <source>
        <dbReference type="Proteomes" id="UP000185911"/>
    </source>
</evidence>
<comment type="caution">
    <text evidence="1">The sequence shown here is derived from an EMBL/GenBank/DDBJ whole genome shotgun (WGS) entry which is preliminary data.</text>
</comment>
<dbReference type="EMBL" id="MSYM01000013">
    <property type="protein sequence ID" value="OLP06058.1"/>
    <property type="molecule type" value="Genomic_DNA"/>
</dbReference>
<sequence>MQIQDEYVQRLVASLESLSERIARLAIGLGVRLDDQHAVQKLMDQSQIPPIATERRAALADGKMVFSAMSGDRRAAHLREELRGLLVLRYHLETVILTDNGLPLTRQIIEQAEEHLVHKGFKPGADGLDLDNFFNSK</sequence>
<accession>A0A1Q8YDD6</accession>
<protein>
    <submittedName>
        <fullName evidence="1">Uncharacterized protein</fullName>
    </submittedName>
</protein>
<organism evidence="1 2">
    <name type="scientific">Rhodoferax antarcticus ANT.BR</name>
    <dbReference type="NCBI Taxonomy" id="1111071"/>
    <lineage>
        <taxon>Bacteria</taxon>
        <taxon>Pseudomonadati</taxon>
        <taxon>Pseudomonadota</taxon>
        <taxon>Betaproteobacteria</taxon>
        <taxon>Burkholderiales</taxon>
        <taxon>Comamonadaceae</taxon>
        <taxon>Rhodoferax</taxon>
    </lineage>
</organism>
<gene>
    <name evidence="1" type="ORF">BLL52_2288</name>
</gene>
<proteinExistence type="predicted"/>
<dbReference type="STRING" id="81479.RA876_05650"/>
<keyword evidence="2" id="KW-1185">Reference proteome</keyword>
<name>A0A1Q8YDD6_9BURK</name>
<reference evidence="1 2" key="1">
    <citation type="submission" date="2017-01" db="EMBL/GenBank/DDBJ databases">
        <title>Genome sequence of Rhodoferax antarcticus ANT.BR, a psychrophilic purple nonsulfur bacterium from an Antarctic microbial mat.</title>
        <authorList>
            <person name="Baker J."/>
            <person name="Riester C."/>
            <person name="Skinner B."/>
            <person name="Newell A."/>
            <person name="Swingley W."/>
            <person name="Madigan M."/>
            <person name="Jung D."/>
            <person name="Asao M."/>
            <person name="Chen M."/>
            <person name="Loughlin P."/>
            <person name="Pan H."/>
            <person name="Lin S."/>
            <person name="Li N."/>
            <person name="Shaw J."/>
            <person name="Prado M."/>
            <person name="Sherman C."/>
            <person name="Li X."/>
            <person name="Tang J."/>
            <person name="Blankenship R."/>
            <person name="Zhao T."/>
            <person name="Touchman J."/>
            <person name="Sattley M."/>
        </authorList>
    </citation>
    <scope>NUCLEOTIDE SEQUENCE [LARGE SCALE GENOMIC DNA]</scope>
    <source>
        <strain evidence="1 2">ANT.BR</strain>
    </source>
</reference>
<dbReference type="Proteomes" id="UP000185911">
    <property type="component" value="Unassembled WGS sequence"/>
</dbReference>
<evidence type="ECO:0000313" key="1">
    <source>
        <dbReference type="EMBL" id="OLP06058.1"/>
    </source>
</evidence>
<dbReference type="RefSeq" id="WP_075586579.1">
    <property type="nucleotide sequence ID" value="NZ_MSYM01000013.1"/>
</dbReference>